<dbReference type="InterPro" id="IPR002882">
    <property type="entry name" value="CofD"/>
</dbReference>
<dbReference type="PANTHER" id="PTHR31240">
    <property type="entry name" value="MATERNAL EFFECT EMBRYO ARREST 18"/>
    <property type="match status" value="1"/>
</dbReference>
<dbReference type="GO" id="GO:0043743">
    <property type="term" value="F:LPPG:FO 2-phospho-L-lactate transferase activity"/>
    <property type="evidence" value="ECO:0007669"/>
    <property type="project" value="InterPro"/>
</dbReference>
<keyword evidence="3" id="KW-1185">Reference proteome</keyword>
<proteinExistence type="predicted"/>
<gene>
    <name evidence="2" type="ORF">FA10DRAFT_232203</name>
</gene>
<dbReference type="STRING" id="215250.A0A316YJJ9"/>
<dbReference type="Proteomes" id="UP000245768">
    <property type="component" value="Unassembled WGS sequence"/>
</dbReference>
<feature type="compositionally biased region" description="Acidic residues" evidence="1">
    <location>
        <begin position="318"/>
        <end position="353"/>
    </location>
</feature>
<dbReference type="AlphaFoldDB" id="A0A316YJJ9"/>
<evidence type="ECO:0000313" key="2">
    <source>
        <dbReference type="EMBL" id="PWN88984.1"/>
    </source>
</evidence>
<evidence type="ECO:0000313" key="3">
    <source>
        <dbReference type="Proteomes" id="UP000245768"/>
    </source>
</evidence>
<feature type="compositionally biased region" description="Low complexity" evidence="1">
    <location>
        <begin position="19"/>
        <end position="31"/>
    </location>
</feature>
<dbReference type="PANTHER" id="PTHR31240:SF0">
    <property type="entry name" value="MATERNAL EFFECT EMBRYO ARREST 18"/>
    <property type="match status" value="1"/>
</dbReference>
<dbReference type="Gene3D" id="3.40.50.10680">
    <property type="entry name" value="CofD-like domains"/>
    <property type="match status" value="2"/>
</dbReference>
<dbReference type="SUPFAM" id="SSF142338">
    <property type="entry name" value="CofD-like"/>
    <property type="match status" value="1"/>
</dbReference>
<protein>
    <submittedName>
        <fullName evidence="2">UPF0052-domain-containing protein</fullName>
    </submittedName>
</protein>
<feature type="compositionally biased region" description="Polar residues" evidence="1">
    <location>
        <begin position="260"/>
        <end position="275"/>
    </location>
</feature>
<dbReference type="InterPro" id="IPR038136">
    <property type="entry name" value="CofD-like_dom_sf"/>
</dbReference>
<feature type="region of interest" description="Disordered" evidence="1">
    <location>
        <begin position="1"/>
        <end position="31"/>
    </location>
</feature>
<evidence type="ECO:0000256" key="1">
    <source>
        <dbReference type="SAM" id="MobiDB-lite"/>
    </source>
</evidence>
<accession>A0A316YJJ9</accession>
<reference evidence="2 3" key="1">
    <citation type="journal article" date="2018" name="Mol. Biol. Evol.">
        <title>Broad Genomic Sampling Reveals a Smut Pathogenic Ancestry of the Fungal Clade Ustilaginomycotina.</title>
        <authorList>
            <person name="Kijpornyongpan T."/>
            <person name="Mondo S.J."/>
            <person name="Barry K."/>
            <person name="Sandor L."/>
            <person name="Lee J."/>
            <person name="Lipzen A."/>
            <person name="Pangilinan J."/>
            <person name="LaButti K."/>
            <person name="Hainaut M."/>
            <person name="Henrissat B."/>
            <person name="Grigoriev I.V."/>
            <person name="Spatafora J.W."/>
            <person name="Aime M.C."/>
        </authorList>
    </citation>
    <scope>NUCLEOTIDE SEQUENCE [LARGE SCALE GENOMIC DNA]</scope>
    <source>
        <strain evidence="2 3">MCA 4198</strain>
    </source>
</reference>
<dbReference type="EMBL" id="KZ819637">
    <property type="protein sequence ID" value="PWN88984.1"/>
    <property type="molecule type" value="Genomic_DNA"/>
</dbReference>
<organism evidence="2 3">
    <name type="scientific">Acaromyces ingoldii</name>
    <dbReference type="NCBI Taxonomy" id="215250"/>
    <lineage>
        <taxon>Eukaryota</taxon>
        <taxon>Fungi</taxon>
        <taxon>Dikarya</taxon>
        <taxon>Basidiomycota</taxon>
        <taxon>Ustilaginomycotina</taxon>
        <taxon>Exobasidiomycetes</taxon>
        <taxon>Exobasidiales</taxon>
        <taxon>Cryptobasidiaceae</taxon>
        <taxon>Acaromyces</taxon>
    </lineage>
</organism>
<feature type="region of interest" description="Disordered" evidence="1">
    <location>
        <begin position="292"/>
        <end position="399"/>
    </location>
</feature>
<dbReference type="InParanoid" id="A0A316YJJ9"/>
<dbReference type="Pfam" id="PF01933">
    <property type="entry name" value="CofD"/>
    <property type="match status" value="1"/>
</dbReference>
<sequence>MPLASDEKPFAPTLSTEAGVGSHISNSSGSSSLGRVVVISGGSGYNDLVGATPEATFVMPISDNGGSSSEIIRVLGGPSIGDLRSRLVRLIPVTTATAQHRHGSDLSSRPLPSSNDAIHRLLAYRLPSTGSSRDIKQEWMDILEGRHKLWRGIEPERKECIRGFLVHFEADILRRAHRNFNFRGGSIGNFFLAAAQKFFRSIQSAIFLFSVTTQSHSPLLGGARVLPVINTNHTATIAAELANGETIVGQCEISHPAVATKTSASSGRTSASHTGPATPAESVIFDPIQRIRHQQQQQRPIGSSRLTVGAFGDGLEPSGDEDERSDDEEEEDEIDDDRSEAAGTDDDDDDVDDYVQRVSRRHGKRRPRRRSENESRQLRNIVFSKTDGGSDEDGTPPLSAPIERVFYVNAYRNEVHPAPNPAFLSCLSNDAATLVYSCGSLWTSLVPCLALRGVARAIKSSPSLRYKVLLLNTTHDRETAGLDAVDFIDVIYRALLLYPRHRDQGYEPRDFVTHVVYFKNGSVKVDESKLQSMGIQCICANSTLSASRPRFDEESVKRALSEIVASS</sequence>
<dbReference type="OrthoDB" id="10267139at2759"/>
<dbReference type="GeneID" id="37040810"/>
<name>A0A316YJJ9_9BASI</name>
<feature type="compositionally biased region" description="Basic residues" evidence="1">
    <location>
        <begin position="358"/>
        <end position="369"/>
    </location>
</feature>
<feature type="region of interest" description="Disordered" evidence="1">
    <location>
        <begin position="259"/>
        <end position="280"/>
    </location>
</feature>
<dbReference type="RefSeq" id="XP_025376182.1">
    <property type="nucleotide sequence ID" value="XM_025518894.1"/>
</dbReference>